<evidence type="ECO:0000256" key="1">
    <source>
        <dbReference type="ARBA" id="ARBA00006442"/>
    </source>
</evidence>
<dbReference type="InterPro" id="IPR023753">
    <property type="entry name" value="FAD/NAD-binding_dom"/>
</dbReference>
<comment type="caution">
    <text evidence="6">The sequence shown here is derived from an EMBL/GenBank/DDBJ whole genome shotgun (WGS) entry which is preliminary data.</text>
</comment>
<evidence type="ECO:0000313" key="6">
    <source>
        <dbReference type="EMBL" id="KAJ3493326.1"/>
    </source>
</evidence>
<dbReference type="GO" id="GO:0004174">
    <property type="term" value="F:electron-transferring-flavoprotein dehydrogenase activity"/>
    <property type="evidence" value="ECO:0007669"/>
    <property type="project" value="TreeGrafter"/>
</dbReference>
<dbReference type="AlphaFoldDB" id="A0A9W8JT47"/>
<gene>
    <name evidence="6" type="ORF">NLJ89_g11044</name>
</gene>
<dbReference type="InterPro" id="IPR036188">
    <property type="entry name" value="FAD/NAD-bd_sf"/>
</dbReference>
<keyword evidence="3" id="KW-0274">FAD</keyword>
<keyword evidence="2" id="KW-0285">Flavoprotein</keyword>
<name>A0A9W8JT47_9AGAR</name>
<evidence type="ECO:0000256" key="3">
    <source>
        <dbReference type="ARBA" id="ARBA00022827"/>
    </source>
</evidence>
<evidence type="ECO:0000256" key="2">
    <source>
        <dbReference type="ARBA" id="ARBA00022630"/>
    </source>
</evidence>
<evidence type="ECO:0000313" key="7">
    <source>
        <dbReference type="Proteomes" id="UP001148786"/>
    </source>
</evidence>
<comment type="similarity">
    <text evidence="1">Belongs to the FAD-dependent oxidoreductase family.</text>
</comment>
<dbReference type="Gene3D" id="3.50.50.60">
    <property type="entry name" value="FAD/NAD(P)-binding domain"/>
    <property type="match status" value="1"/>
</dbReference>
<dbReference type="PANTHER" id="PTHR43735:SF3">
    <property type="entry name" value="FERROPTOSIS SUPPRESSOR PROTEIN 1"/>
    <property type="match status" value="1"/>
</dbReference>
<dbReference type="GO" id="GO:0005737">
    <property type="term" value="C:cytoplasm"/>
    <property type="evidence" value="ECO:0007669"/>
    <property type="project" value="TreeGrafter"/>
</dbReference>
<protein>
    <recommendedName>
        <fullName evidence="5">FAD/NAD(P)-binding domain-containing protein</fullName>
    </recommendedName>
</protein>
<dbReference type="Gene3D" id="3.50.50.100">
    <property type="match status" value="2"/>
</dbReference>
<evidence type="ECO:0000256" key="4">
    <source>
        <dbReference type="ARBA" id="ARBA00023002"/>
    </source>
</evidence>
<feature type="domain" description="FAD/NAD(P)-binding" evidence="5">
    <location>
        <begin position="4"/>
        <end position="278"/>
    </location>
</feature>
<proteinExistence type="inferred from homology"/>
<dbReference type="OrthoDB" id="202203at2759"/>
<dbReference type="Pfam" id="PF07992">
    <property type="entry name" value="Pyr_redox_2"/>
    <property type="match status" value="1"/>
</dbReference>
<accession>A0A9W8JT47</accession>
<evidence type="ECO:0000259" key="5">
    <source>
        <dbReference type="Pfam" id="PF07992"/>
    </source>
</evidence>
<reference evidence="6" key="1">
    <citation type="submission" date="2022-07" db="EMBL/GenBank/DDBJ databases">
        <title>Genome Sequence of Agrocybe chaxingu.</title>
        <authorList>
            <person name="Buettner E."/>
        </authorList>
    </citation>
    <scope>NUCLEOTIDE SEQUENCE</scope>
    <source>
        <strain evidence="6">MP-N11</strain>
    </source>
</reference>
<organism evidence="6 7">
    <name type="scientific">Agrocybe chaxingu</name>
    <dbReference type="NCBI Taxonomy" id="84603"/>
    <lineage>
        <taxon>Eukaryota</taxon>
        <taxon>Fungi</taxon>
        <taxon>Dikarya</taxon>
        <taxon>Basidiomycota</taxon>
        <taxon>Agaricomycotina</taxon>
        <taxon>Agaricomycetes</taxon>
        <taxon>Agaricomycetidae</taxon>
        <taxon>Agaricales</taxon>
        <taxon>Agaricineae</taxon>
        <taxon>Strophariaceae</taxon>
        <taxon>Agrocybe</taxon>
    </lineage>
</organism>
<dbReference type="GO" id="GO:0050660">
    <property type="term" value="F:flavin adenine dinucleotide binding"/>
    <property type="evidence" value="ECO:0007669"/>
    <property type="project" value="TreeGrafter"/>
</dbReference>
<dbReference type="Proteomes" id="UP001148786">
    <property type="component" value="Unassembled WGS sequence"/>
</dbReference>
<keyword evidence="4" id="KW-0560">Oxidoreductase</keyword>
<keyword evidence="7" id="KW-1185">Reference proteome</keyword>
<dbReference type="SUPFAM" id="SSF51905">
    <property type="entry name" value="FAD/NAD(P)-binding domain"/>
    <property type="match status" value="1"/>
</dbReference>
<dbReference type="PRINTS" id="PR00469">
    <property type="entry name" value="PNDRDTASEII"/>
</dbReference>
<dbReference type="EMBL" id="JANKHO010002293">
    <property type="protein sequence ID" value="KAJ3493326.1"/>
    <property type="molecule type" value="Genomic_DNA"/>
</dbReference>
<dbReference type="PRINTS" id="PR00368">
    <property type="entry name" value="FADPNR"/>
</dbReference>
<dbReference type="PANTHER" id="PTHR43735">
    <property type="entry name" value="APOPTOSIS-INDUCING FACTOR 1"/>
    <property type="match status" value="1"/>
</dbReference>
<sequence length="366" mass="39805">MPQNIVIVGGGPAGVHLFNELGSKLSASEASLIMVTPRPYFTWLPACPRMLVTAEGELEKRALMPFPDNFNKGNRKVVLAKVTAIQDGDEKAQRFVTLDNGENIEFSVLILAPGSKWDGPLGFPETEEGDLSFIKKWRKEFSESQEIALIGGGAVGVEFAGELVDEWPTKSVTLVHGHSLLLTTTYPDKFRQDVVNRMTKRGVKLVLGDYVDDIVPKDGKITTRKGTVISADLVVHGELSSFYLGSEVLNEGGYIKVRDTLQLINHPRIFAAGNAIDYPEGKQAYKVGAHAPVIVKNALSIIRGGGDDSTFARYRGTIEAIAISMGKDGGACYYDILWGIMLGDTFARMSKSKGLMIDGLRLPSSL</sequence>